<dbReference type="InterPro" id="IPR002104">
    <property type="entry name" value="Integrase_catalytic"/>
</dbReference>
<dbReference type="Gene3D" id="1.10.150.130">
    <property type="match status" value="1"/>
</dbReference>
<dbReference type="Pfam" id="PF00589">
    <property type="entry name" value="Phage_integrase"/>
    <property type="match status" value="1"/>
</dbReference>
<reference evidence="4 5" key="1">
    <citation type="submission" date="2024-06" db="EMBL/GenBank/DDBJ databases">
        <title>A chromosome-level genome assembly of beet webworm, Loxostege sticticalis.</title>
        <authorList>
            <person name="Zhang Y."/>
        </authorList>
    </citation>
    <scope>NUCLEOTIDE SEQUENCE [LARGE SCALE GENOMIC DNA]</scope>
    <source>
        <strain evidence="4">AQ026</strain>
        <tissue evidence="4">Whole body</tissue>
    </source>
</reference>
<dbReference type="Proteomes" id="UP001549920">
    <property type="component" value="Unassembled WGS sequence"/>
</dbReference>
<evidence type="ECO:0000313" key="4">
    <source>
        <dbReference type="EMBL" id="KAL0893250.1"/>
    </source>
</evidence>
<feature type="domain" description="Tyr recombinase" evidence="3">
    <location>
        <begin position="89"/>
        <end position="300"/>
    </location>
</feature>
<gene>
    <name evidence="4" type="ORF">ABMA27_014851</name>
</gene>
<dbReference type="EMBL" id="JBEUOH010000006">
    <property type="protein sequence ID" value="KAL0893250.1"/>
    <property type="molecule type" value="Genomic_DNA"/>
</dbReference>
<evidence type="ECO:0000313" key="5">
    <source>
        <dbReference type="Proteomes" id="UP001549920"/>
    </source>
</evidence>
<keyword evidence="1" id="KW-0238">DNA-binding</keyword>
<evidence type="ECO:0000259" key="3">
    <source>
        <dbReference type="PROSITE" id="PS51898"/>
    </source>
</evidence>
<evidence type="ECO:0000256" key="1">
    <source>
        <dbReference type="ARBA" id="ARBA00023125"/>
    </source>
</evidence>
<dbReference type="InterPro" id="IPR010998">
    <property type="entry name" value="Integrase_recombinase_N"/>
</dbReference>
<dbReference type="InterPro" id="IPR011010">
    <property type="entry name" value="DNA_brk_join_enz"/>
</dbReference>
<protein>
    <recommendedName>
        <fullName evidence="3">Tyr recombinase domain-containing protein</fullName>
    </recommendedName>
</protein>
<dbReference type="PANTHER" id="PTHR35617">
    <property type="entry name" value="PHAGE_INTEGRASE DOMAIN-CONTAINING PROTEIN"/>
    <property type="match status" value="1"/>
</dbReference>
<comment type="caution">
    <text evidence="4">The sequence shown here is derived from an EMBL/GenBank/DDBJ whole genome shotgun (WGS) entry which is preliminary data.</text>
</comment>
<proteinExistence type="predicted"/>
<evidence type="ECO:0000256" key="2">
    <source>
        <dbReference type="ARBA" id="ARBA00023172"/>
    </source>
</evidence>
<dbReference type="Gene3D" id="1.10.443.10">
    <property type="entry name" value="Intergrase catalytic core"/>
    <property type="match status" value="1"/>
</dbReference>
<keyword evidence="5" id="KW-1185">Reference proteome</keyword>
<dbReference type="PANTHER" id="PTHR35617:SF3">
    <property type="entry name" value="CORE-BINDING (CB) DOMAIN-CONTAINING PROTEIN"/>
    <property type="match status" value="1"/>
</dbReference>
<organism evidence="4 5">
    <name type="scientific">Loxostege sticticalis</name>
    <name type="common">Beet webworm moth</name>
    <dbReference type="NCBI Taxonomy" id="481309"/>
    <lineage>
        <taxon>Eukaryota</taxon>
        <taxon>Metazoa</taxon>
        <taxon>Ecdysozoa</taxon>
        <taxon>Arthropoda</taxon>
        <taxon>Hexapoda</taxon>
        <taxon>Insecta</taxon>
        <taxon>Pterygota</taxon>
        <taxon>Neoptera</taxon>
        <taxon>Endopterygota</taxon>
        <taxon>Lepidoptera</taxon>
        <taxon>Glossata</taxon>
        <taxon>Ditrysia</taxon>
        <taxon>Pyraloidea</taxon>
        <taxon>Crambidae</taxon>
        <taxon>Pyraustinae</taxon>
        <taxon>Loxostege</taxon>
    </lineage>
</organism>
<dbReference type="PROSITE" id="PS51898">
    <property type="entry name" value="TYR_RECOMBINASE"/>
    <property type="match status" value="1"/>
</dbReference>
<keyword evidence="2" id="KW-0233">DNA recombination</keyword>
<name>A0ABR3IAH4_LOXSC</name>
<dbReference type="InterPro" id="IPR013762">
    <property type="entry name" value="Integrase-like_cat_sf"/>
</dbReference>
<accession>A0ABR3IAH4</accession>
<sequence>MLASLSDNTYKQYNSCIKAWIEYCKNHQYNFMKASVPIIIHFLTGIFEKGARYGTINSHKSALSLLLGDVLDDDRIKRFMKGVFRLRPTKPKYNMTWDPNIVLNYLAGKWPNVDLDLKILSKKTLTLLALVTAHRVQTLSLIKLSNISIQSPTEITIKIPDLIKTSKPNSYQPYLRLPFYDSRPEICPARCIQEYISKTQTLRKNHDYLFISYRRPHSKVTSQTLSHWIKDTLQCSGVNTDIFTAHSTRHAATSTANRSGVNIDIIRKTAGWSDSSSVFAKFYNKEIISVANRFAESILDTCL</sequence>
<dbReference type="SUPFAM" id="SSF56349">
    <property type="entry name" value="DNA breaking-rejoining enzymes"/>
    <property type="match status" value="1"/>
</dbReference>